<dbReference type="CDD" id="cd01031">
    <property type="entry name" value="EriC"/>
    <property type="match status" value="1"/>
</dbReference>
<keyword evidence="6 11" id="KW-0472">Membrane</keyword>
<evidence type="ECO:0000256" key="10">
    <source>
        <dbReference type="SAM" id="MobiDB-lite"/>
    </source>
</evidence>
<feature type="transmembrane region" description="Helical" evidence="11">
    <location>
        <begin position="421"/>
        <end position="442"/>
    </location>
</feature>
<evidence type="ECO:0000256" key="5">
    <source>
        <dbReference type="ARBA" id="ARBA00023065"/>
    </source>
</evidence>
<keyword evidence="9" id="KW-0407">Ion channel</keyword>
<feature type="transmembrane region" description="Helical" evidence="11">
    <location>
        <begin position="133"/>
        <end position="151"/>
    </location>
</feature>
<feature type="transmembrane region" description="Helical" evidence="11">
    <location>
        <begin position="286"/>
        <end position="308"/>
    </location>
</feature>
<comment type="subcellular location">
    <subcellularLocation>
        <location evidence="1">Membrane</location>
        <topology evidence="1">Multi-pass membrane protein</topology>
    </subcellularLocation>
</comment>
<protein>
    <submittedName>
        <fullName evidence="12">ClC family H(+)/Cl(-) exchange transporter</fullName>
    </submittedName>
</protein>
<keyword evidence="8" id="KW-0868">Chloride</keyword>
<feature type="transmembrane region" description="Helical" evidence="11">
    <location>
        <begin position="388"/>
        <end position="409"/>
    </location>
</feature>
<reference evidence="12" key="1">
    <citation type="submission" date="2022-10" db="EMBL/GenBank/DDBJ databases">
        <title>WGS of marine actinomycetes from Thailand.</title>
        <authorList>
            <person name="Thawai C."/>
        </authorList>
    </citation>
    <scope>NUCLEOTIDE SEQUENCE</scope>
    <source>
        <strain evidence="12">SW21</strain>
    </source>
</reference>
<feature type="transmembrane region" description="Helical" evidence="11">
    <location>
        <begin position="218"/>
        <end position="236"/>
    </location>
</feature>
<feature type="transmembrane region" description="Helical" evidence="11">
    <location>
        <begin position="357"/>
        <end position="376"/>
    </location>
</feature>
<organism evidence="12 13">
    <name type="scientific">Gordonia aquimaris</name>
    <dbReference type="NCBI Taxonomy" id="2984863"/>
    <lineage>
        <taxon>Bacteria</taxon>
        <taxon>Bacillati</taxon>
        <taxon>Actinomycetota</taxon>
        <taxon>Actinomycetes</taxon>
        <taxon>Mycobacteriales</taxon>
        <taxon>Gordoniaceae</taxon>
        <taxon>Gordonia</taxon>
    </lineage>
</organism>
<feature type="transmembrane region" description="Helical" evidence="11">
    <location>
        <begin position="182"/>
        <end position="206"/>
    </location>
</feature>
<dbReference type="SUPFAM" id="SSF81340">
    <property type="entry name" value="Clc chloride channel"/>
    <property type="match status" value="1"/>
</dbReference>
<dbReference type="GO" id="GO:0034707">
    <property type="term" value="C:chloride channel complex"/>
    <property type="evidence" value="ECO:0007669"/>
    <property type="project" value="UniProtKB-KW"/>
</dbReference>
<evidence type="ECO:0000256" key="3">
    <source>
        <dbReference type="ARBA" id="ARBA00022692"/>
    </source>
</evidence>
<dbReference type="Gene3D" id="1.10.3080.10">
    <property type="entry name" value="Clc chloride channel"/>
    <property type="match status" value="1"/>
</dbReference>
<feature type="transmembrane region" description="Helical" evidence="11">
    <location>
        <begin position="38"/>
        <end position="63"/>
    </location>
</feature>
<feature type="region of interest" description="Disordered" evidence="10">
    <location>
        <begin position="1"/>
        <end position="25"/>
    </location>
</feature>
<dbReference type="InterPro" id="IPR001807">
    <property type="entry name" value="ClC"/>
</dbReference>
<evidence type="ECO:0000256" key="6">
    <source>
        <dbReference type="ARBA" id="ARBA00023136"/>
    </source>
</evidence>
<dbReference type="Proteomes" id="UP001143347">
    <property type="component" value="Unassembled WGS sequence"/>
</dbReference>
<evidence type="ECO:0000313" key="12">
    <source>
        <dbReference type="EMBL" id="MCX2963580.1"/>
    </source>
</evidence>
<dbReference type="RefSeq" id="WP_266060647.1">
    <property type="nucleotide sequence ID" value="NZ_JAPKFM010000004.1"/>
</dbReference>
<evidence type="ECO:0000256" key="4">
    <source>
        <dbReference type="ARBA" id="ARBA00022989"/>
    </source>
</evidence>
<dbReference type="PANTHER" id="PTHR43427">
    <property type="entry name" value="CHLORIDE CHANNEL PROTEIN CLC-E"/>
    <property type="match status" value="1"/>
</dbReference>
<evidence type="ECO:0000256" key="7">
    <source>
        <dbReference type="ARBA" id="ARBA00023173"/>
    </source>
</evidence>
<keyword evidence="5" id="KW-0406">Ion transport</keyword>
<evidence type="ECO:0000313" key="13">
    <source>
        <dbReference type="Proteomes" id="UP001143347"/>
    </source>
</evidence>
<dbReference type="GO" id="GO:0005254">
    <property type="term" value="F:chloride channel activity"/>
    <property type="evidence" value="ECO:0007669"/>
    <property type="project" value="UniProtKB-KW"/>
</dbReference>
<feature type="compositionally biased region" description="Basic and acidic residues" evidence="10">
    <location>
        <begin position="1"/>
        <end position="19"/>
    </location>
</feature>
<dbReference type="Pfam" id="PF00654">
    <property type="entry name" value="Voltage_CLC"/>
    <property type="match status" value="1"/>
</dbReference>
<dbReference type="EMBL" id="JAPKFM010000004">
    <property type="protein sequence ID" value="MCX2963580.1"/>
    <property type="molecule type" value="Genomic_DNA"/>
</dbReference>
<dbReference type="AlphaFoldDB" id="A0A9X3D2P4"/>
<keyword evidence="3 11" id="KW-0812">Transmembrane</keyword>
<dbReference type="PANTHER" id="PTHR43427:SF6">
    <property type="entry name" value="CHLORIDE CHANNEL PROTEIN CLC-E"/>
    <property type="match status" value="1"/>
</dbReference>
<dbReference type="InterPro" id="IPR050368">
    <property type="entry name" value="ClC-type_chloride_channel"/>
</dbReference>
<evidence type="ECO:0000256" key="1">
    <source>
        <dbReference type="ARBA" id="ARBA00004141"/>
    </source>
</evidence>
<gene>
    <name evidence="12" type="ORF">OSB52_05670</name>
</gene>
<evidence type="ECO:0000256" key="9">
    <source>
        <dbReference type="ARBA" id="ARBA00023303"/>
    </source>
</evidence>
<accession>A0A9X3D2P4</accession>
<keyword evidence="4 11" id="KW-1133">Transmembrane helix</keyword>
<keyword evidence="2" id="KW-0813">Transport</keyword>
<proteinExistence type="predicted"/>
<dbReference type="PRINTS" id="PR00762">
    <property type="entry name" value="CLCHANNEL"/>
</dbReference>
<evidence type="ECO:0000256" key="8">
    <source>
        <dbReference type="ARBA" id="ARBA00023214"/>
    </source>
</evidence>
<keyword evidence="13" id="KW-1185">Reference proteome</keyword>
<name>A0A9X3D2P4_9ACTN</name>
<keyword evidence="7" id="KW-0869">Chloride channel</keyword>
<feature type="transmembrane region" description="Helical" evidence="11">
    <location>
        <begin position="320"/>
        <end position="345"/>
    </location>
</feature>
<evidence type="ECO:0000256" key="2">
    <source>
        <dbReference type="ARBA" id="ARBA00022448"/>
    </source>
</evidence>
<feature type="transmembrane region" description="Helical" evidence="11">
    <location>
        <begin position="256"/>
        <end position="274"/>
    </location>
</feature>
<sequence length="467" mass="48198">MTPDDDRRPDDPPHEHSVEEEVDGDAGVDDAILTGRTLWVILLLAAGAGAVAGFLGGAFRWTLDLVDDWRAELIEWSHTHPGWGWLIPVAVAGVAAAAAAGIARWQPLSAGSGIQHVEAVDRGEADPPPLSVVPARFVGGVLSIGAAGMVLGREGPTVHMAAAVGAAAGRLARLAAEEIRLLQTVLSGTGLAVAFNAPISAVFFIFEEVTKTFRLREGIVTMVAVAIGVGVSRLVLGDEPDFRHVASVSSPPLTTVPIFVVFGLVVGLMGVLYNRLILACLDLFDIISRVPAVVKAGVVGAVVGSLLIADPTVGGGGEALAGLILTGQQFALPVVILYVVVRFIAGPISYSVGTPGGIFAPILALGALVGLVAGRVTQVIVPGLDEDLTIAFALVGMATLFAAIVRAPFTGLVLVIEMTAVTSVTIPMLVSGAMAVVVASALRSPPIYDALRVRMLRKHEQAERAPG</sequence>
<comment type="caution">
    <text evidence="12">The sequence shown here is derived from an EMBL/GenBank/DDBJ whole genome shotgun (WGS) entry which is preliminary data.</text>
</comment>
<evidence type="ECO:0000256" key="11">
    <source>
        <dbReference type="SAM" id="Phobius"/>
    </source>
</evidence>
<feature type="transmembrane region" description="Helical" evidence="11">
    <location>
        <begin position="83"/>
        <end position="103"/>
    </location>
</feature>
<dbReference type="InterPro" id="IPR014743">
    <property type="entry name" value="Cl-channel_core"/>
</dbReference>